<dbReference type="Ensembl" id="ENSOKIT00005118677.1">
    <property type="protein sequence ID" value="ENSOKIP00005110827.1"/>
    <property type="gene ID" value="ENSOKIG00005047733.1"/>
</dbReference>
<gene>
    <name evidence="24" type="primary">PRKCA</name>
</gene>
<dbReference type="InterPro" id="IPR000719">
    <property type="entry name" value="Prot_kinase_dom"/>
</dbReference>
<protein>
    <recommendedName>
        <fullName evidence="2 14">Protein kinase C</fullName>
        <ecNumber evidence="2 14">2.7.11.13</ecNumber>
    </recommendedName>
</protein>
<keyword evidence="9" id="KW-0863">Zinc-finger</keyword>
<feature type="binding site" evidence="18">
    <location>
        <position position="249"/>
    </location>
    <ligand>
        <name>Ca(2+)</name>
        <dbReference type="ChEBI" id="CHEBI:29108"/>
        <label>1</label>
    </ligand>
</feature>
<evidence type="ECO:0000256" key="7">
    <source>
        <dbReference type="ARBA" id="ARBA00022737"/>
    </source>
</evidence>
<dbReference type="Gene3D" id="3.30.60.20">
    <property type="match status" value="2"/>
</dbReference>
<dbReference type="PIRSF" id="PIRSF000550">
    <property type="entry name" value="PKC_alpha"/>
    <property type="match status" value="1"/>
</dbReference>
<feature type="binding site" evidence="18">
    <location>
        <position position="181"/>
    </location>
    <ligand>
        <name>Ca(2+)</name>
        <dbReference type="ChEBI" id="CHEBI:29108"/>
        <label>1</label>
    </ligand>
</feature>
<dbReference type="EC" id="2.7.11.13" evidence="2 14"/>
<dbReference type="PANTHER" id="PTHR24351">
    <property type="entry name" value="RIBOSOMAL PROTEIN S6 KINASE"/>
    <property type="match status" value="1"/>
</dbReference>
<dbReference type="InterPro" id="IPR002219">
    <property type="entry name" value="PKC_DAG/PE"/>
</dbReference>
<dbReference type="Gene3D" id="1.10.510.10">
    <property type="entry name" value="Transferase(Phosphotransferase) domain 1"/>
    <property type="match status" value="2"/>
</dbReference>
<evidence type="ECO:0000259" key="23">
    <source>
        <dbReference type="PROSITE" id="PS51285"/>
    </source>
</evidence>
<dbReference type="InterPro" id="IPR046349">
    <property type="entry name" value="C1-like_sf"/>
</dbReference>
<keyword evidence="8 14" id="KW-0547">Nucleotide-binding</keyword>
<dbReference type="PROSITE" id="PS51285">
    <property type="entry name" value="AGC_KINASE_CTER"/>
    <property type="match status" value="1"/>
</dbReference>
<dbReference type="SMART" id="SM00239">
    <property type="entry name" value="C2"/>
    <property type="match status" value="1"/>
</dbReference>
<dbReference type="GO" id="GO:0008270">
    <property type="term" value="F:zinc ion binding"/>
    <property type="evidence" value="ECO:0007669"/>
    <property type="project" value="UniProtKB-KW"/>
</dbReference>
<evidence type="ECO:0000313" key="25">
    <source>
        <dbReference type="Proteomes" id="UP000694557"/>
    </source>
</evidence>
<keyword evidence="25" id="KW-1185">Reference proteome</keyword>
<dbReference type="InterPro" id="IPR008271">
    <property type="entry name" value="Ser/Thr_kinase_AS"/>
</dbReference>
<keyword evidence="7" id="KW-0677">Repeat</keyword>
<dbReference type="PROSITE" id="PS00108">
    <property type="entry name" value="PROTEIN_KINASE_ST"/>
    <property type="match status" value="1"/>
</dbReference>
<feature type="binding site" evidence="17 19">
    <location>
        <position position="364"/>
    </location>
    <ligand>
        <name>ATP</name>
        <dbReference type="ChEBI" id="CHEBI:30616"/>
    </ligand>
</feature>
<name>A0A8C7L272_ONCKI</name>
<evidence type="ECO:0000256" key="17">
    <source>
        <dbReference type="PIRSR" id="PIRSR000550-3"/>
    </source>
</evidence>
<dbReference type="PROSITE" id="PS00107">
    <property type="entry name" value="PROTEIN_KINASE_ATP"/>
    <property type="match status" value="1"/>
</dbReference>
<evidence type="ECO:0000256" key="10">
    <source>
        <dbReference type="ARBA" id="ARBA00022777"/>
    </source>
</evidence>
<evidence type="ECO:0000256" key="4">
    <source>
        <dbReference type="ARBA" id="ARBA00022553"/>
    </source>
</evidence>
<dbReference type="FunFam" id="1.10.510.10:FF:000048">
    <property type="entry name" value="Protein kinase C"/>
    <property type="match status" value="1"/>
</dbReference>
<reference evidence="24" key="2">
    <citation type="submission" date="2025-09" db="UniProtKB">
        <authorList>
            <consortium name="Ensembl"/>
        </authorList>
    </citation>
    <scope>IDENTIFICATION</scope>
</reference>
<feature type="binding site" evidence="16">
    <location>
        <position position="190"/>
    </location>
    <ligand>
        <name>a 1,2-diacyl-sn-glycero-3-phospho-(1D-myo-inositol-4,5-bisphosphate)</name>
        <dbReference type="ChEBI" id="CHEBI:58456"/>
    </ligand>
</feature>
<feature type="domain" description="Protein kinase" evidence="21">
    <location>
        <begin position="335"/>
        <end position="634"/>
    </location>
</feature>
<dbReference type="PROSITE" id="PS00479">
    <property type="entry name" value="ZF_DAG_PE_1"/>
    <property type="match status" value="2"/>
</dbReference>
<dbReference type="FunFam" id="2.60.40.150:FF:000012">
    <property type="entry name" value="Kinase C alpha type"/>
    <property type="match status" value="1"/>
</dbReference>
<feature type="binding site" evidence="18">
    <location>
        <position position="182"/>
    </location>
    <ligand>
        <name>Ca(2+)</name>
        <dbReference type="ChEBI" id="CHEBI:29108"/>
        <label>1</label>
    </ligand>
</feature>
<evidence type="ECO:0000259" key="20">
    <source>
        <dbReference type="PROSITE" id="PS50004"/>
    </source>
</evidence>
<feature type="domain" description="C2" evidence="20">
    <location>
        <begin position="151"/>
        <end position="270"/>
    </location>
</feature>
<dbReference type="InterPro" id="IPR000008">
    <property type="entry name" value="C2_dom"/>
</dbReference>
<dbReference type="PROSITE" id="PS50011">
    <property type="entry name" value="PROTEIN_KINASE_DOM"/>
    <property type="match status" value="1"/>
</dbReference>
<dbReference type="PROSITE" id="PS50081">
    <property type="entry name" value="ZF_DAG_PE_2"/>
    <property type="match status" value="2"/>
</dbReference>
<dbReference type="PRINTS" id="PR00360">
    <property type="entry name" value="C2DOMAIN"/>
</dbReference>
<dbReference type="Pfam" id="PF00433">
    <property type="entry name" value="Pkinase_C"/>
    <property type="match status" value="1"/>
</dbReference>
<dbReference type="Pfam" id="PF00130">
    <property type="entry name" value="C1_1"/>
    <property type="match status" value="2"/>
</dbReference>
<evidence type="ECO:0000313" key="24">
    <source>
        <dbReference type="Ensembl" id="ENSOKIP00005110827.1"/>
    </source>
</evidence>
<accession>A0A8C7L272</accession>
<evidence type="ECO:0000259" key="21">
    <source>
        <dbReference type="PROSITE" id="PS50011"/>
    </source>
</evidence>
<dbReference type="SUPFAM" id="SSF56112">
    <property type="entry name" value="Protein kinase-like (PK-like)"/>
    <property type="match status" value="1"/>
</dbReference>
<dbReference type="CDD" id="cd20833">
    <property type="entry name" value="C1_cPKC_rpt1"/>
    <property type="match status" value="1"/>
</dbReference>
<keyword evidence="3 14" id="KW-0723">Serine/threonine-protein kinase</keyword>
<dbReference type="Pfam" id="PF00168">
    <property type="entry name" value="C2"/>
    <property type="match status" value="1"/>
</dbReference>
<dbReference type="SUPFAM" id="SSF57889">
    <property type="entry name" value="Cysteine-rich domain"/>
    <property type="match status" value="2"/>
</dbReference>
<dbReference type="Gene3D" id="2.60.40.150">
    <property type="entry name" value="C2 domain"/>
    <property type="match status" value="1"/>
</dbReference>
<comment type="cofactor">
    <cofactor evidence="18">
        <name>Ca(2+)</name>
        <dbReference type="ChEBI" id="CHEBI:29108"/>
    </cofactor>
    <text evidence="18">Binds 3 Ca(2+) ions per subunit. The ions are bound to the C2 domain.</text>
</comment>
<feature type="binding site" evidence="18">
    <location>
        <position position="241"/>
    </location>
    <ligand>
        <name>Ca(2+)</name>
        <dbReference type="ChEBI" id="CHEBI:29108"/>
        <label>1</label>
    </ligand>
</feature>
<evidence type="ECO:0000259" key="22">
    <source>
        <dbReference type="PROSITE" id="PS50081"/>
    </source>
</evidence>
<evidence type="ECO:0000256" key="5">
    <source>
        <dbReference type="ARBA" id="ARBA00022679"/>
    </source>
</evidence>
<dbReference type="SMART" id="SM00220">
    <property type="entry name" value="S_TKc"/>
    <property type="match status" value="1"/>
</dbReference>
<dbReference type="Pfam" id="PF00069">
    <property type="entry name" value="Pkinase"/>
    <property type="match status" value="1"/>
</dbReference>
<evidence type="ECO:0000256" key="19">
    <source>
        <dbReference type="PROSITE-ProRule" id="PRU10141"/>
    </source>
</evidence>
<dbReference type="CDD" id="cd04026">
    <property type="entry name" value="C2_PKC_alpha_gamma"/>
    <property type="match status" value="1"/>
</dbReference>
<evidence type="ECO:0000256" key="18">
    <source>
        <dbReference type="PIRSR" id="PIRSR000550-4"/>
    </source>
</evidence>
<evidence type="ECO:0000256" key="1">
    <source>
        <dbReference type="ARBA" id="ARBA00005490"/>
    </source>
</evidence>
<reference evidence="24" key="1">
    <citation type="submission" date="2025-08" db="UniProtKB">
        <authorList>
            <consortium name="Ensembl"/>
        </authorList>
    </citation>
    <scope>IDENTIFICATION</scope>
</reference>
<dbReference type="GO" id="GO:0005524">
    <property type="term" value="F:ATP binding"/>
    <property type="evidence" value="ECO:0007669"/>
    <property type="project" value="UniProtKB-UniRule"/>
</dbReference>
<feature type="active site" description="Proton acceptor" evidence="15">
    <location>
        <position position="459"/>
    </location>
</feature>
<evidence type="ECO:0000256" key="12">
    <source>
        <dbReference type="ARBA" id="ARBA00022837"/>
    </source>
</evidence>
<evidence type="ECO:0000256" key="8">
    <source>
        <dbReference type="ARBA" id="ARBA00022741"/>
    </source>
</evidence>
<dbReference type="GO" id="GO:0004697">
    <property type="term" value="F:diacylglycerol-dependent serine/threonine kinase activity"/>
    <property type="evidence" value="ECO:0007669"/>
    <property type="project" value="UniProtKB-EC"/>
</dbReference>
<dbReference type="FunFam" id="3.30.60.20:FF:000006">
    <property type="entry name" value="Protein kinase C"/>
    <property type="match status" value="1"/>
</dbReference>
<evidence type="ECO:0000256" key="11">
    <source>
        <dbReference type="ARBA" id="ARBA00022833"/>
    </source>
</evidence>
<keyword evidence="13 14" id="KW-0067">ATP-binding</keyword>
<feature type="binding site" evidence="16">
    <location>
        <position position="240"/>
    </location>
    <ligand>
        <name>a 1,2-diacyl-sn-glycero-3-phospho-(1D-myo-inositol-4,5-bisphosphate)</name>
        <dbReference type="ChEBI" id="CHEBI:58456"/>
    </ligand>
</feature>
<dbReference type="PROSITE" id="PS50004">
    <property type="entry name" value="C2"/>
    <property type="match status" value="1"/>
</dbReference>
<evidence type="ECO:0000256" key="16">
    <source>
        <dbReference type="PIRSR" id="PIRSR000550-2"/>
    </source>
</evidence>
<feature type="domain" description="Phorbol-ester/DAG-type" evidence="22">
    <location>
        <begin position="99"/>
        <end position="149"/>
    </location>
</feature>
<evidence type="ECO:0000256" key="6">
    <source>
        <dbReference type="ARBA" id="ARBA00022723"/>
    </source>
</evidence>
<dbReference type="FunFam" id="3.30.200.20:FF:000080">
    <property type="entry name" value="Protein kinase C"/>
    <property type="match status" value="1"/>
</dbReference>
<keyword evidence="4" id="KW-0597">Phosphoprotein</keyword>
<dbReference type="InterPro" id="IPR014375">
    <property type="entry name" value="Protein_kinase_C_a/b/g"/>
</dbReference>
<evidence type="ECO:0000256" key="9">
    <source>
        <dbReference type="ARBA" id="ARBA00022771"/>
    </source>
</evidence>
<dbReference type="CDD" id="cd20836">
    <property type="entry name" value="C1_cPKC_rpt2"/>
    <property type="match status" value="1"/>
</dbReference>
<dbReference type="SMART" id="SM00133">
    <property type="entry name" value="S_TK_X"/>
    <property type="match status" value="1"/>
</dbReference>
<dbReference type="Proteomes" id="UP000694557">
    <property type="component" value="Unassembled WGS sequence"/>
</dbReference>
<comment type="catalytic activity">
    <reaction evidence="14">
        <text>L-threonyl-[protein] + ATP = O-phospho-L-threonyl-[protein] + ADP + H(+)</text>
        <dbReference type="Rhea" id="RHEA:46608"/>
        <dbReference type="Rhea" id="RHEA-COMP:11060"/>
        <dbReference type="Rhea" id="RHEA-COMP:11605"/>
        <dbReference type="ChEBI" id="CHEBI:15378"/>
        <dbReference type="ChEBI" id="CHEBI:30013"/>
        <dbReference type="ChEBI" id="CHEBI:30616"/>
        <dbReference type="ChEBI" id="CHEBI:61977"/>
        <dbReference type="ChEBI" id="CHEBI:456216"/>
        <dbReference type="EC" id="2.7.11.13"/>
    </reaction>
</comment>
<feature type="binding site" evidence="17">
    <location>
        <begin position="341"/>
        <end position="349"/>
    </location>
    <ligand>
        <name>ATP</name>
        <dbReference type="ChEBI" id="CHEBI:30616"/>
    </ligand>
</feature>
<comment type="similarity">
    <text evidence="1 14">Belongs to the protein kinase superfamily. AGC Ser/Thr protein kinase family. PKC subfamily.</text>
</comment>
<feature type="binding site" evidence="18">
    <location>
        <position position="247"/>
    </location>
    <ligand>
        <name>Ca(2+)</name>
        <dbReference type="ChEBI" id="CHEBI:29108"/>
        <label>2</label>
    </ligand>
</feature>
<dbReference type="InterPro" id="IPR011009">
    <property type="entry name" value="Kinase-like_dom_sf"/>
</dbReference>
<dbReference type="FunFam" id="3.30.60.20:FF:000031">
    <property type="entry name" value="Protein kinase C alpha"/>
    <property type="match status" value="1"/>
</dbReference>
<dbReference type="SMART" id="SM00109">
    <property type="entry name" value="C1"/>
    <property type="match status" value="2"/>
</dbReference>
<dbReference type="InterPro" id="IPR035892">
    <property type="entry name" value="C2_domain_sf"/>
</dbReference>
<keyword evidence="6 18" id="KW-0479">Metal-binding</keyword>
<feature type="binding site" evidence="18">
    <location>
        <position position="243"/>
    </location>
    <ligand>
        <name>Ca(2+)</name>
        <dbReference type="ChEBI" id="CHEBI:29108"/>
        <label>1</label>
    </ligand>
</feature>
<evidence type="ECO:0000256" key="15">
    <source>
        <dbReference type="PIRSR" id="PIRSR000550-1"/>
    </source>
</evidence>
<dbReference type="GeneTree" id="ENSGT00940000156104"/>
<evidence type="ECO:0000256" key="2">
    <source>
        <dbReference type="ARBA" id="ARBA00012429"/>
    </source>
</evidence>
<organism evidence="24 25">
    <name type="scientific">Oncorhynchus kisutch</name>
    <name type="common">Coho salmon</name>
    <name type="synonym">Salmo kisutch</name>
    <dbReference type="NCBI Taxonomy" id="8019"/>
    <lineage>
        <taxon>Eukaryota</taxon>
        <taxon>Metazoa</taxon>
        <taxon>Chordata</taxon>
        <taxon>Craniata</taxon>
        <taxon>Vertebrata</taxon>
        <taxon>Euteleostomi</taxon>
        <taxon>Actinopterygii</taxon>
        <taxon>Neopterygii</taxon>
        <taxon>Teleostei</taxon>
        <taxon>Protacanthopterygii</taxon>
        <taxon>Salmoniformes</taxon>
        <taxon>Salmonidae</taxon>
        <taxon>Salmoninae</taxon>
        <taxon>Oncorhynchus</taxon>
    </lineage>
</organism>
<dbReference type="FunFam" id="3.30.200.20:FF:000103">
    <property type="entry name" value="Protein kinase C"/>
    <property type="match status" value="1"/>
</dbReference>
<feature type="binding site" evidence="18">
    <location>
        <position position="188"/>
    </location>
    <ligand>
        <name>Ca(2+)</name>
        <dbReference type="ChEBI" id="CHEBI:29108"/>
        <label>1</label>
    </ligand>
</feature>
<evidence type="ECO:0000256" key="14">
    <source>
        <dbReference type="PIRNR" id="PIRNR000550"/>
    </source>
</evidence>
<dbReference type="AlphaFoldDB" id="A0A8C7L272"/>
<sequence length="634" mass="72320">MADVTQFNEGTGDFAKGFARKGALRQKNVHEVKDHKFTARFFKQPTFCSHCTDFIWGFGKQGFQCQVCCFVVHKRCHEFVTFSCPGADKGPDTDDPRTKHKFKIHTYGSPTFCDHCGSLLYGLIHQGMKCDTCDMNVHNQCVMNVPSMCGTDHTERRGRLYLKCDITGDKLQVTGRNLIPMDPNGSSDPYVKLKLIPDPKNETKKKTKTIRANLNPTWNESFIFKLKPTDKDRRLSVEVWDWDRTTRNDFMGSLSFGVSELIKSPVCGWYKMLNQEEGEYYNVPISEEDDGNEELRQKFEKAKLGPGTKKVIAPSDDSRSNLPSNNLDSVKLTDFNFLAVLGKGSFGKVILAEMKPTEELYAIKILKKDVVIQDDDVECTMIEKRVLAQQDKPPFLTSLHSCFQTVDRLYFVMEYVNGGDLMYHIQQAGKFKEPQAVFYAAEISVGLFFLHKKGIIYRDLKLDNVMLDSEGHIKIADFGMCKENIYEGVTTRTFCGTPDYIAPEIIAYQPYGLSVDWWAYGVLLYEMLAGQLMTKHPSKRLGCGSEGERDIREHAFFRRIDWERLQNREIQPPFKPKGCGKGAENFDKFFTRTQPQLTPPDQLVIANIDQADFSGFSFINPQFMHPSLVSLHTV</sequence>
<proteinExistence type="inferred from homology"/>
<evidence type="ECO:0000256" key="13">
    <source>
        <dbReference type="ARBA" id="ARBA00022840"/>
    </source>
</evidence>
<feature type="domain" description="Phorbol-ester/DAG-type" evidence="22">
    <location>
        <begin position="34"/>
        <end position="84"/>
    </location>
</feature>
<dbReference type="PRINTS" id="PR00008">
    <property type="entry name" value="DAGPEDOMAIN"/>
</dbReference>
<feature type="binding site" evidence="18">
    <location>
        <position position="242"/>
    </location>
    <ligand>
        <name>Ca(2+)</name>
        <dbReference type="ChEBI" id="CHEBI:29108"/>
        <label>1</label>
    </ligand>
</feature>
<dbReference type="InterPro" id="IPR000961">
    <property type="entry name" value="AGC-kinase_C"/>
</dbReference>
<evidence type="ECO:0000256" key="3">
    <source>
        <dbReference type="ARBA" id="ARBA00022527"/>
    </source>
</evidence>
<dbReference type="Gene3D" id="3.30.200.20">
    <property type="entry name" value="Phosphorylase Kinase, domain 1"/>
    <property type="match status" value="2"/>
</dbReference>
<keyword evidence="10 14" id="KW-0418">Kinase</keyword>
<keyword evidence="5 14" id="KW-0808">Transferase</keyword>
<keyword evidence="11" id="KW-0862">Zinc</keyword>
<dbReference type="InterPro" id="IPR017441">
    <property type="entry name" value="Protein_kinase_ATP_BS"/>
</dbReference>
<dbReference type="InterPro" id="IPR017892">
    <property type="entry name" value="Pkinase_C"/>
</dbReference>
<feature type="domain" description="AGC-kinase C-terminal" evidence="23">
    <location>
        <begin position="558"/>
        <end position="628"/>
    </location>
</feature>
<dbReference type="InterPro" id="IPR020454">
    <property type="entry name" value="DAG/PE-bd"/>
</dbReference>
<dbReference type="SUPFAM" id="SSF49562">
    <property type="entry name" value="C2 domain (Calcium/lipid-binding domain, CaLB)"/>
    <property type="match status" value="1"/>
</dbReference>
<keyword evidence="12 18" id="KW-0106">Calcium</keyword>